<sequence>MKRKIPKKRKIRDLMNKSITRFPARKSTSSCIYLESPLEKDYCYYLEFDEEVRLYEPQPLGFTYWYDEKEHIYTPDFEVFFSSNSCYYEIKYKADIDKDAGFYVWFEVVKNEARNQGKDLILVTDQWITRQYCYENLCLLYKSASYELDPAYVAMIRNALSTSPSLSIGQFIRQDSRNEDFIMIHRLLWNKRLIADLDSDLLSTNSLVRAGKSL</sequence>
<keyword evidence="2" id="KW-1185">Reference proteome</keyword>
<accession>A0A1I2MDU7</accession>
<dbReference type="EMBL" id="FOOU01000001">
    <property type="protein sequence ID" value="SFF89633.1"/>
    <property type="molecule type" value="Genomic_DNA"/>
</dbReference>
<evidence type="ECO:0008006" key="3">
    <source>
        <dbReference type="Google" id="ProtNLM"/>
    </source>
</evidence>
<gene>
    <name evidence="1" type="ORF">SAMN05216175_101581</name>
</gene>
<protein>
    <recommendedName>
        <fullName evidence="3">TnsA endonuclease N terminal</fullName>
    </recommendedName>
</protein>
<dbReference type="OrthoDB" id="6103242at2"/>
<name>A0A1I2MDU7_9GAMM</name>
<evidence type="ECO:0000313" key="2">
    <source>
        <dbReference type="Proteomes" id="UP000198623"/>
    </source>
</evidence>
<dbReference type="Proteomes" id="UP000198623">
    <property type="component" value="Unassembled WGS sequence"/>
</dbReference>
<proteinExistence type="predicted"/>
<dbReference type="STRING" id="1045558.SAMN05216175_101581"/>
<dbReference type="AlphaFoldDB" id="A0A1I2MDU7"/>
<organism evidence="1 2">
    <name type="scientific">Neptunomonas qingdaonensis</name>
    <dbReference type="NCBI Taxonomy" id="1045558"/>
    <lineage>
        <taxon>Bacteria</taxon>
        <taxon>Pseudomonadati</taxon>
        <taxon>Pseudomonadota</taxon>
        <taxon>Gammaproteobacteria</taxon>
        <taxon>Oceanospirillales</taxon>
        <taxon>Oceanospirillaceae</taxon>
        <taxon>Neptunomonas</taxon>
    </lineage>
</organism>
<evidence type="ECO:0000313" key="1">
    <source>
        <dbReference type="EMBL" id="SFF89633.1"/>
    </source>
</evidence>
<reference evidence="2" key="1">
    <citation type="submission" date="2016-10" db="EMBL/GenBank/DDBJ databases">
        <authorList>
            <person name="Varghese N."/>
            <person name="Submissions S."/>
        </authorList>
    </citation>
    <scope>NUCLEOTIDE SEQUENCE [LARGE SCALE GENOMIC DNA]</scope>
    <source>
        <strain evidence="2">CGMCC 1.10971</strain>
    </source>
</reference>
<dbReference type="RefSeq" id="WP_090724085.1">
    <property type="nucleotide sequence ID" value="NZ_FOOU01000001.1"/>
</dbReference>